<accession>A0A166UIX1</accession>
<dbReference type="FunFam" id="2.160.20.10:FF:000049">
    <property type="entry name" value="Putative exo-beta-1,3-glucanase"/>
    <property type="match status" value="1"/>
</dbReference>
<feature type="signal peptide" evidence="1">
    <location>
        <begin position="1"/>
        <end position="18"/>
    </location>
</feature>
<evidence type="ECO:0000313" key="4">
    <source>
        <dbReference type="Proteomes" id="UP000078544"/>
    </source>
</evidence>
<dbReference type="InterPro" id="IPR012334">
    <property type="entry name" value="Pectin_lyas_fold"/>
</dbReference>
<evidence type="ECO:0000313" key="3">
    <source>
        <dbReference type="EMBL" id="OAA32592.1"/>
    </source>
</evidence>
<evidence type="ECO:0000259" key="2">
    <source>
        <dbReference type="Pfam" id="PF12708"/>
    </source>
</evidence>
<dbReference type="Pfam" id="PF12708">
    <property type="entry name" value="Pect-lyase_RHGA_epim"/>
    <property type="match status" value="2"/>
</dbReference>
<sequence length="968" mass="105162">MIVSFVDLLILCASLASAFPHQHVPLNEPASSAPYSMDVDVALEEARQLVERGQTAMTHANHAIVSKPRRNRLEVLNSTELARAWKPPAPLDYHDNIRSLNVTHSYSPHQGAEDETGKDFRYTVPDDLVRAAQLVSENWTPSEQGGGLASAVQYYHGQEHNGENQTPSSLQYGSRTAVANSNPDIVDLSRRDGRTHELLQRRNANEWWMATMAQRGSSPFAPSGYKVWRNVKNFGAKGDGVADDTAAINSAISSGGRCGGGDCTGSTIYPATVYFPPGTYKVSRTIIQYYNTELLGNPFELPTILAAPSFIGLGVIASNVYMAGGSEWYLNTNNFLRSIRNFVIDLRSTRQRAEISGIHWQVAQGSSLENIHFHMTKPKDNPRTTQKGIFMENGSGGFMSDLHFTRGLMVLLLLSAWMGNQQFTASGLHFEDAETAMQIHWDWGWTMQDIVIENCQVGLSIVGPTSKSQGVGSLHMTDSRMSNVHVGISWSVISDNSTALLLSNSEFDHVDIIAKDAGKGQTLLVGGPEIIKIDTWGLGKVTGRDGVTSFSNGAALASSPIRQPSLTKEGGRHFFTKRRPKYHELKSSQIIDARAYGASGDGITDDTAVLNHIFATAVNMSAVVYLPFGVYLIKDTVHIPVGSRIIGQAWAQIMATGPKFADALLPRVAVRVGSPGEAGVVEIQSMMVTVKGATAGAVLMEWNVHESSQGSAGLWGESPTRLLDTHFRVGGATGSDLTVNDCPKLSGKVNDKCIAASLMVHLTPQSSAYFENVWMWTADHDIDTDDQDQIDVYVGRGLLVESKGPTWLWGTAVEHCVLYQYQLSGAENVVMGLIQTESPYFQSTPASPAPFSPGDFPYDPEFTDCSSESTTCSVSWAVRILDSSSMQVLSAGLYSFFSRYDQTCINSGRGDCQDKILYVDQRSDVRIYNLVTAGSVEMISPAGGIPTLARPNKNGFGSSILAWASGPN</sequence>
<dbReference type="InterPro" id="IPR039279">
    <property type="entry name" value="QRT3-like"/>
</dbReference>
<keyword evidence="4" id="KW-1185">Reference proteome</keyword>
<dbReference type="CDD" id="cd23668">
    <property type="entry name" value="GH55_beta13glucanase-like"/>
    <property type="match status" value="1"/>
</dbReference>
<feature type="domain" description="Rhamnogalacturonase A/B/Epimerase-like pectate lyase" evidence="2">
    <location>
        <begin position="228"/>
        <end position="459"/>
    </location>
</feature>
<evidence type="ECO:0000256" key="1">
    <source>
        <dbReference type="SAM" id="SignalP"/>
    </source>
</evidence>
<dbReference type="SUPFAM" id="SSF51126">
    <property type="entry name" value="Pectin lyase-like"/>
    <property type="match status" value="2"/>
</dbReference>
<dbReference type="GO" id="GO:0004650">
    <property type="term" value="F:polygalacturonase activity"/>
    <property type="evidence" value="ECO:0007669"/>
    <property type="project" value="InterPro"/>
</dbReference>
<dbReference type="OrthoDB" id="4961250at2759"/>
<reference evidence="3 4" key="1">
    <citation type="journal article" date="2016" name="Genome Biol. Evol.">
        <title>Divergent and convergent evolution of fungal pathogenicity.</title>
        <authorList>
            <person name="Shang Y."/>
            <person name="Xiao G."/>
            <person name="Zheng P."/>
            <person name="Cen K."/>
            <person name="Zhan S."/>
            <person name="Wang C."/>
        </authorList>
    </citation>
    <scope>NUCLEOTIDE SEQUENCE [LARGE SCALE GENOMIC DNA]</scope>
    <source>
        <strain evidence="3 4">RCEF 2490</strain>
    </source>
</reference>
<protein>
    <submittedName>
        <fullName evidence="3">LysM domain-containing protein</fullName>
    </submittedName>
</protein>
<dbReference type="PANTHER" id="PTHR33928">
    <property type="entry name" value="POLYGALACTURONASE QRT3"/>
    <property type="match status" value="1"/>
</dbReference>
<feature type="domain" description="Rhamnogalacturonase A/B/Epimerase-like pectate lyase" evidence="2">
    <location>
        <begin position="591"/>
        <end position="652"/>
    </location>
</feature>
<dbReference type="Gene3D" id="2.160.20.10">
    <property type="entry name" value="Single-stranded right-handed beta-helix, Pectin lyase-like"/>
    <property type="match status" value="2"/>
</dbReference>
<dbReference type="InterPro" id="IPR024535">
    <property type="entry name" value="RHGA/B-epi-like_pectate_lyase"/>
</dbReference>
<feature type="chain" id="PRO_5007880642" evidence="1">
    <location>
        <begin position="19"/>
        <end position="968"/>
    </location>
</feature>
<gene>
    <name evidence="3" type="ORF">AAL_00057</name>
</gene>
<dbReference type="EMBL" id="AZGY01000001">
    <property type="protein sequence ID" value="OAA32592.1"/>
    <property type="molecule type" value="Genomic_DNA"/>
</dbReference>
<comment type="caution">
    <text evidence="3">The sequence shown here is derived from an EMBL/GenBank/DDBJ whole genome shotgun (WGS) entry which is preliminary data.</text>
</comment>
<organism evidence="3 4">
    <name type="scientific">Moelleriella libera RCEF 2490</name>
    <dbReference type="NCBI Taxonomy" id="1081109"/>
    <lineage>
        <taxon>Eukaryota</taxon>
        <taxon>Fungi</taxon>
        <taxon>Dikarya</taxon>
        <taxon>Ascomycota</taxon>
        <taxon>Pezizomycotina</taxon>
        <taxon>Sordariomycetes</taxon>
        <taxon>Hypocreomycetidae</taxon>
        <taxon>Hypocreales</taxon>
        <taxon>Clavicipitaceae</taxon>
        <taxon>Moelleriella</taxon>
    </lineage>
</organism>
<dbReference type="STRING" id="1081109.A0A166UIX1"/>
<dbReference type="PANTHER" id="PTHR33928:SF2">
    <property type="entry name" value="PECTATE LYASE SUPERFAMILY PROTEIN DOMAIN-CONTAINING PROTEIN-RELATED"/>
    <property type="match status" value="1"/>
</dbReference>
<dbReference type="AlphaFoldDB" id="A0A166UIX1"/>
<dbReference type="InterPro" id="IPR011050">
    <property type="entry name" value="Pectin_lyase_fold/virulence"/>
</dbReference>
<name>A0A166UIX1_9HYPO</name>
<proteinExistence type="predicted"/>
<dbReference type="Proteomes" id="UP000078544">
    <property type="component" value="Unassembled WGS sequence"/>
</dbReference>
<keyword evidence="1" id="KW-0732">Signal</keyword>